<dbReference type="EMBL" id="VZPU01000026">
    <property type="protein sequence ID" value="KAB0488968.1"/>
    <property type="molecule type" value="Genomic_DNA"/>
</dbReference>
<dbReference type="GO" id="GO:0005524">
    <property type="term" value="F:ATP binding"/>
    <property type="evidence" value="ECO:0007669"/>
    <property type="project" value="UniProtKB-KW"/>
</dbReference>
<accession>A0A643CYL3</accession>
<dbReference type="InterPro" id="IPR002305">
    <property type="entry name" value="aa-tRNA-synth_Ic"/>
</dbReference>
<keyword evidence="1 6" id="KW-0436">Ligase</keyword>
<evidence type="ECO:0000256" key="2">
    <source>
        <dbReference type="ARBA" id="ARBA00022741"/>
    </source>
</evidence>
<dbReference type="Pfam" id="PF00579">
    <property type="entry name" value="tRNA-synt_1b"/>
    <property type="match status" value="1"/>
</dbReference>
<feature type="non-terminal residue" evidence="6">
    <location>
        <position position="41"/>
    </location>
</feature>
<keyword evidence="3" id="KW-0067">ATP-binding</keyword>
<dbReference type="AlphaFoldDB" id="A0A643CYL3"/>
<evidence type="ECO:0000256" key="5">
    <source>
        <dbReference type="ARBA" id="ARBA00023146"/>
    </source>
</evidence>
<dbReference type="InterPro" id="IPR014729">
    <property type="entry name" value="Rossmann-like_a/b/a_fold"/>
</dbReference>
<sequence length="41" mass="4651">MRVLTGLQPSGDLHIGNYFGAIKQMVDAQEKSQMFMFIANY</sequence>
<organism evidence="6">
    <name type="scientific">Pseudomonas vancouverensis</name>
    <dbReference type="NCBI Taxonomy" id="95300"/>
    <lineage>
        <taxon>Bacteria</taxon>
        <taxon>Pseudomonadati</taxon>
        <taxon>Pseudomonadota</taxon>
        <taxon>Gammaproteobacteria</taxon>
        <taxon>Pseudomonadales</taxon>
        <taxon>Pseudomonadaceae</taxon>
        <taxon>Pseudomonas</taxon>
    </lineage>
</organism>
<keyword evidence="5" id="KW-0030">Aminoacyl-tRNA synthetase</keyword>
<dbReference type="Gene3D" id="3.40.50.620">
    <property type="entry name" value="HUPs"/>
    <property type="match status" value="1"/>
</dbReference>
<keyword evidence="2" id="KW-0547">Nucleotide-binding</keyword>
<comment type="caution">
    <text evidence="6">The sequence shown here is derived from an EMBL/GenBank/DDBJ whole genome shotgun (WGS) entry which is preliminary data.</text>
</comment>
<dbReference type="GO" id="GO:0006418">
    <property type="term" value="P:tRNA aminoacylation for protein translation"/>
    <property type="evidence" value="ECO:0007669"/>
    <property type="project" value="InterPro"/>
</dbReference>
<keyword evidence="4" id="KW-0648">Protein biosynthesis</keyword>
<name>A0A643CYL3_PSEVA</name>
<gene>
    <name evidence="6" type="ORF">F7R09_29835</name>
</gene>
<evidence type="ECO:0000256" key="1">
    <source>
        <dbReference type="ARBA" id="ARBA00022598"/>
    </source>
</evidence>
<evidence type="ECO:0000256" key="3">
    <source>
        <dbReference type="ARBA" id="ARBA00022840"/>
    </source>
</evidence>
<evidence type="ECO:0000256" key="4">
    <source>
        <dbReference type="ARBA" id="ARBA00022917"/>
    </source>
</evidence>
<dbReference type="InterPro" id="IPR001412">
    <property type="entry name" value="aa-tRNA-synth_I_CS"/>
</dbReference>
<reference evidence="6" key="1">
    <citation type="submission" date="2019-09" db="EMBL/GenBank/DDBJ databases">
        <title>Draft genome sequences of 48 bacterial type strains from the CCUG.</title>
        <authorList>
            <person name="Tunovic T."/>
            <person name="Pineiro-Iglesias B."/>
            <person name="Unosson C."/>
            <person name="Inganas E."/>
            <person name="Ohlen M."/>
            <person name="Cardew S."/>
            <person name="Jensie-Markopoulos S."/>
            <person name="Salva-Serra F."/>
            <person name="Jaen-Luchoro D."/>
            <person name="Karlsson R."/>
            <person name="Svensson-Stadler L."/>
            <person name="Chun J."/>
            <person name="Moore E."/>
        </authorList>
    </citation>
    <scope>NUCLEOTIDE SEQUENCE</scope>
    <source>
        <strain evidence="6">CCUG 49675</strain>
    </source>
</reference>
<dbReference type="SUPFAM" id="SSF52374">
    <property type="entry name" value="Nucleotidylyl transferase"/>
    <property type="match status" value="1"/>
</dbReference>
<dbReference type="PROSITE" id="PS00178">
    <property type="entry name" value="AA_TRNA_LIGASE_I"/>
    <property type="match status" value="1"/>
</dbReference>
<proteinExistence type="predicted"/>
<protein>
    <submittedName>
        <fullName evidence="6">Tryptophan--tRNA ligase</fullName>
    </submittedName>
</protein>
<dbReference type="GO" id="GO:0004812">
    <property type="term" value="F:aminoacyl-tRNA ligase activity"/>
    <property type="evidence" value="ECO:0007669"/>
    <property type="project" value="UniProtKB-KW"/>
</dbReference>
<evidence type="ECO:0000313" key="6">
    <source>
        <dbReference type="EMBL" id="KAB0488968.1"/>
    </source>
</evidence>